<comment type="caution">
    <text evidence="1">The sequence shown here is derived from an EMBL/GenBank/DDBJ whole genome shotgun (WGS) entry which is preliminary data.</text>
</comment>
<evidence type="ECO:0000313" key="1">
    <source>
        <dbReference type="EMBL" id="EJF91744.1"/>
    </source>
</evidence>
<dbReference type="OrthoDB" id="9799531at2"/>
<sequence length="172" mass="19680">MKRQRLRNDNTIVMFEHGAFDHAFGCLYQEGMALIEETAAYIDGNGKIASRALSGEASALYASEAMRMSTRLMQVASWLLLFRAAREDEMTPEQIRQEKAKVSLNTPCLSKDHINWQELPIDFRRLVDLSIRLEERVRHMDQDVENALAENGICHNPVSERINLLKAAFQDD</sequence>
<dbReference type="eggNOG" id="COG5317">
    <property type="taxonomic scope" value="Bacteria"/>
</dbReference>
<name>J0R7N5_9HYPH</name>
<dbReference type="InterPro" id="IPR038301">
    <property type="entry name" value="AraC-like_sf"/>
</dbReference>
<evidence type="ECO:0000313" key="2">
    <source>
        <dbReference type="Proteomes" id="UP000008952"/>
    </source>
</evidence>
<dbReference type="Gene3D" id="1.10.8.930">
    <property type="entry name" value="Protein of unknown function DUF1465"/>
    <property type="match status" value="1"/>
</dbReference>
<reference evidence="1 2" key="1">
    <citation type="submission" date="2012-03" db="EMBL/GenBank/DDBJ databases">
        <title>The Genome Sequence of Bartonella tamiae Th239.</title>
        <authorList>
            <consortium name="The Broad Institute Genome Sequencing Platform"/>
            <consortium name="The Broad Institute Genome Sequencing Center for Infectious Disease"/>
            <person name="Feldgarden M."/>
            <person name="Kirby J."/>
            <person name="Kosoy M."/>
            <person name="Birtles R."/>
            <person name="Probert W.S."/>
            <person name="Chiaraviglio L."/>
            <person name="Young S.K."/>
            <person name="Zeng Q."/>
            <person name="Gargeya S."/>
            <person name="Fitzgerald M."/>
            <person name="Haas B."/>
            <person name="Abouelleil A."/>
            <person name="Alvarado L."/>
            <person name="Arachchi H.M."/>
            <person name="Berlin A."/>
            <person name="Chapman S.B."/>
            <person name="Gearin G."/>
            <person name="Goldberg J."/>
            <person name="Griggs A."/>
            <person name="Gujja S."/>
            <person name="Hansen M."/>
            <person name="Heiman D."/>
            <person name="Howarth C."/>
            <person name="Larimer J."/>
            <person name="Lui A."/>
            <person name="MacDonald P.J.P."/>
            <person name="McCowen C."/>
            <person name="Montmayeur A."/>
            <person name="Murphy C."/>
            <person name="Neiman D."/>
            <person name="Pearson M."/>
            <person name="Priest M."/>
            <person name="Roberts A."/>
            <person name="Saif S."/>
            <person name="Shea T."/>
            <person name="Sisk P."/>
            <person name="Stolte C."/>
            <person name="Sykes S."/>
            <person name="Wortman J."/>
            <person name="Nusbaum C."/>
            <person name="Birren B."/>
        </authorList>
    </citation>
    <scope>NUCLEOTIDE SEQUENCE [LARGE SCALE GENOMIC DNA]</scope>
    <source>
        <strain evidence="1 2">Th239</strain>
    </source>
</reference>
<protein>
    <recommendedName>
        <fullName evidence="3">Regulator of CtrA degradation</fullName>
    </recommendedName>
</protein>
<dbReference type="STRING" id="1094558.ME5_00123"/>
<accession>J0R7N5</accession>
<dbReference type="Proteomes" id="UP000008952">
    <property type="component" value="Unassembled WGS sequence"/>
</dbReference>
<dbReference type="HOGENOM" id="CLU_114005_0_0_5"/>
<organism evidence="1 2">
    <name type="scientific">Bartonella tamiae Th239</name>
    <dbReference type="NCBI Taxonomy" id="1094558"/>
    <lineage>
        <taxon>Bacteria</taxon>
        <taxon>Pseudomonadati</taxon>
        <taxon>Pseudomonadota</taxon>
        <taxon>Alphaproteobacteria</taxon>
        <taxon>Hyphomicrobiales</taxon>
        <taxon>Bartonellaceae</taxon>
        <taxon>Bartonella</taxon>
    </lineage>
</organism>
<dbReference type="EMBL" id="AIMB01000001">
    <property type="protein sequence ID" value="EJF91744.1"/>
    <property type="molecule type" value="Genomic_DNA"/>
</dbReference>
<dbReference type="AlphaFoldDB" id="J0R7N5"/>
<keyword evidence="2" id="KW-1185">Reference proteome</keyword>
<dbReference type="PATRIC" id="fig|1094558.3.peg.131"/>
<gene>
    <name evidence="1" type="ORF">ME5_00123</name>
</gene>
<proteinExistence type="predicted"/>
<dbReference type="RefSeq" id="WP_008037441.1">
    <property type="nucleotide sequence ID" value="NZ_JH725147.1"/>
</dbReference>
<dbReference type="Pfam" id="PF07323">
    <property type="entry name" value="DUF1465"/>
    <property type="match status" value="1"/>
</dbReference>
<dbReference type="InterPro" id="IPR010848">
    <property type="entry name" value="DUF1465"/>
</dbReference>
<evidence type="ECO:0008006" key="3">
    <source>
        <dbReference type="Google" id="ProtNLM"/>
    </source>
</evidence>